<name>A0A853BD44_9PSEU</name>
<dbReference type="AlphaFoldDB" id="A0A853BD44"/>
<keyword evidence="2" id="KW-1185">Reference proteome</keyword>
<dbReference type="EMBL" id="JACCFK010000002">
    <property type="protein sequence ID" value="NYI93338.1"/>
    <property type="molecule type" value="Genomic_DNA"/>
</dbReference>
<protein>
    <submittedName>
        <fullName evidence="1">Uncharacterized protein</fullName>
    </submittedName>
</protein>
<reference evidence="1 2" key="1">
    <citation type="submission" date="2020-07" db="EMBL/GenBank/DDBJ databases">
        <title>Sequencing the genomes of 1000 actinobacteria strains.</title>
        <authorList>
            <person name="Klenk H.-P."/>
        </authorList>
    </citation>
    <scope>NUCLEOTIDE SEQUENCE [LARGE SCALE GENOMIC DNA]</scope>
    <source>
        <strain evidence="1 2">DSM 104006</strain>
    </source>
</reference>
<comment type="caution">
    <text evidence="1">The sequence shown here is derived from an EMBL/GenBank/DDBJ whole genome shotgun (WGS) entry which is preliminary data.</text>
</comment>
<proteinExistence type="predicted"/>
<evidence type="ECO:0000313" key="2">
    <source>
        <dbReference type="Proteomes" id="UP000549616"/>
    </source>
</evidence>
<organism evidence="1 2">
    <name type="scientific">Amycolatopsis endophytica</name>
    <dbReference type="NCBI Taxonomy" id="860233"/>
    <lineage>
        <taxon>Bacteria</taxon>
        <taxon>Bacillati</taxon>
        <taxon>Actinomycetota</taxon>
        <taxon>Actinomycetes</taxon>
        <taxon>Pseudonocardiales</taxon>
        <taxon>Pseudonocardiaceae</taxon>
        <taxon>Amycolatopsis</taxon>
    </lineage>
</organism>
<accession>A0A853BD44</accession>
<gene>
    <name evidence="1" type="ORF">HNR02_006713</name>
</gene>
<evidence type="ECO:0000313" key="1">
    <source>
        <dbReference type="EMBL" id="NYI93338.1"/>
    </source>
</evidence>
<dbReference type="Proteomes" id="UP000549616">
    <property type="component" value="Unassembled WGS sequence"/>
</dbReference>
<sequence>MRAEIFTGPECGGPEEGFQLLTEVSRLEGQ</sequence>